<sequence length="854" mass="92840">MDFKKKRLNKALEDKTYRVKLVHSKKGWLTIGLTFVTLFSATMLSQKTVDASAVNNVAVANSSNSTFVQLWSDVTSNNIHKANRGLGNGTSWKTAKAVKGVDGETYLLVGGNEYANANQMDLADETSKQDLKGIVLTNTESKLYTNPLAAGGLQLITNRGLGDNTAWKTDTKVVVDGQTYYRVATNEWIKASNVSLTSVSSRSEKTYTKNAPDAEATSTNNENTNANNGSNGGSTTTPADPDKEVTITINYFKRSTTTNDHYILKTEKRKVKLNSNITIDAPVFNGYTVVPGEDHWTYKVQFDGEEFNVPYTKDSENNGGSTTTPTNPTDSNKEVTVTINYIKRSTTTNDSYVLKTETRKVKLNSNITIDAPKFDGYTVVPSEEHGTYKVLLDGEIFTVPYTKDDADPTGAQSKFVSIHLLDEQGKELVGRWDMAPLGKEKTFTAPTLDGYTPVEASKTIVAKAEGDTDINFTYKKNSTPIDPSAKTANVTLKYVDENGKEIADSKTEKQEVGKELVVLAPKVAGYTLYSNTSDRIIVNEAGNTITFIYKSSEDAKINLPADATANVTVMYKDENAIRIAKDKVTTEKVGSTVTAKAIDIPGYKLISIPTTDLLVNPDVGNTTTFTYQKDSTTTPATKSANVTVKYVDNQGKDVADAKTLKDQKVDSTISEDAVKVNGYTVDQATKSVKVAADGSSVITFTYTKNAIEQSVDTSVAASKIVSLLNEYRESKGLKALTTDINLSNGAVARSITEQGHVNAKNNIYAANHDEFANQAQADINKYASYDKAENLAVTNGSTADEVAQNAMEQWKNSPSHNESMLDGTYIAVGVGVQKLNNGMYVAIQDFGGELNMYM</sequence>
<feature type="transmembrane region" description="Helical" evidence="3">
    <location>
        <begin position="27"/>
        <end position="45"/>
    </location>
</feature>
<evidence type="ECO:0000259" key="6">
    <source>
        <dbReference type="Pfam" id="PF06458"/>
    </source>
</evidence>
<comment type="caution">
    <text evidence="7">The sequence shown here is derived from an EMBL/GenBank/DDBJ whole genome shotgun (WGS) entry which is preliminary data.</text>
</comment>
<keyword evidence="8" id="KW-1185">Reference proteome</keyword>
<dbReference type="PATRIC" id="fig|1423788.3.peg.2077"/>
<dbReference type="STRING" id="1423788.FC78_GL002012"/>
<dbReference type="InterPro" id="IPR024968">
    <property type="entry name" value="SlpA_C_lactobacillus"/>
</dbReference>
<evidence type="ECO:0000313" key="8">
    <source>
        <dbReference type="Proteomes" id="UP000051515"/>
    </source>
</evidence>
<keyword evidence="3" id="KW-1133">Transmembrane helix</keyword>
<dbReference type="CDD" id="cd05379">
    <property type="entry name" value="CAP_bacterial"/>
    <property type="match status" value="1"/>
</dbReference>
<keyword evidence="3" id="KW-0812">Transmembrane</keyword>
<dbReference type="Pfam" id="PF06458">
    <property type="entry name" value="MucBP"/>
    <property type="match status" value="4"/>
</dbReference>
<evidence type="ECO:0000259" key="4">
    <source>
        <dbReference type="Pfam" id="PF00188"/>
    </source>
</evidence>
<accession>A0A0R1KNN2</accession>
<keyword evidence="3" id="KW-0472">Membrane</keyword>
<feature type="domain" description="SCP" evidence="4">
    <location>
        <begin position="722"/>
        <end position="846"/>
    </location>
</feature>
<protein>
    <submittedName>
        <fullName evidence="7">SCP domain-containing protein</fullName>
    </submittedName>
</protein>
<reference evidence="7 8" key="1">
    <citation type="journal article" date="2015" name="Genome Announc.">
        <title>Expanding the biotechnology potential of lactobacilli through comparative genomics of 213 strains and associated genera.</title>
        <authorList>
            <person name="Sun Z."/>
            <person name="Harris H.M."/>
            <person name="McCann A."/>
            <person name="Guo C."/>
            <person name="Argimon S."/>
            <person name="Zhang W."/>
            <person name="Yang X."/>
            <person name="Jeffery I.B."/>
            <person name="Cooney J.C."/>
            <person name="Kagawa T.F."/>
            <person name="Liu W."/>
            <person name="Song Y."/>
            <person name="Salvetti E."/>
            <person name="Wrobel A."/>
            <person name="Rasinkangas P."/>
            <person name="Parkhill J."/>
            <person name="Rea M.C."/>
            <person name="O'Sullivan O."/>
            <person name="Ritari J."/>
            <person name="Douillard F.P."/>
            <person name="Paul Ross R."/>
            <person name="Yang R."/>
            <person name="Briner A.E."/>
            <person name="Felis G.E."/>
            <person name="de Vos W.M."/>
            <person name="Barrangou R."/>
            <person name="Klaenhammer T.R."/>
            <person name="Caufield P.W."/>
            <person name="Cui Y."/>
            <person name="Zhang H."/>
            <person name="O'Toole P.W."/>
        </authorList>
    </citation>
    <scope>NUCLEOTIDE SEQUENCE [LARGE SCALE GENOMIC DNA]</scope>
    <source>
        <strain evidence="7 8">DSM 19674</strain>
    </source>
</reference>
<dbReference type="SUPFAM" id="SSF55797">
    <property type="entry name" value="PR-1-like"/>
    <property type="match status" value="1"/>
</dbReference>
<feature type="compositionally biased region" description="Low complexity" evidence="2">
    <location>
        <begin position="214"/>
        <end position="237"/>
    </location>
</feature>
<dbReference type="AlphaFoldDB" id="A0A0R1KNN2"/>
<name>A0A0R1KNN2_9LACO</name>
<evidence type="ECO:0000256" key="3">
    <source>
        <dbReference type="SAM" id="Phobius"/>
    </source>
</evidence>
<feature type="domain" description="S-layer protein C-terminal" evidence="5">
    <location>
        <begin position="167"/>
        <end position="192"/>
    </location>
</feature>
<feature type="domain" description="MucBP" evidence="6">
    <location>
        <begin position="641"/>
        <end position="703"/>
    </location>
</feature>
<dbReference type="RefSeq" id="WP_056952611.1">
    <property type="nucleotide sequence ID" value="NZ_AZDY01000037.1"/>
</dbReference>
<dbReference type="OrthoDB" id="2296339at2"/>
<evidence type="ECO:0000256" key="1">
    <source>
        <dbReference type="ARBA" id="ARBA00022737"/>
    </source>
</evidence>
<dbReference type="InterPro" id="IPR009459">
    <property type="entry name" value="MucBP_dom"/>
</dbReference>
<proteinExistence type="predicted"/>
<feature type="region of interest" description="Disordered" evidence="2">
    <location>
        <begin position="200"/>
        <end position="242"/>
    </location>
</feature>
<dbReference type="Gene3D" id="3.40.33.10">
    <property type="entry name" value="CAP"/>
    <property type="match status" value="1"/>
</dbReference>
<dbReference type="InterPro" id="IPR014044">
    <property type="entry name" value="CAP_dom"/>
</dbReference>
<evidence type="ECO:0000259" key="5">
    <source>
        <dbReference type="Pfam" id="PF03217"/>
    </source>
</evidence>
<keyword evidence="1" id="KW-0677">Repeat</keyword>
<feature type="region of interest" description="Disordered" evidence="2">
    <location>
        <begin position="310"/>
        <end position="332"/>
    </location>
</feature>
<feature type="domain" description="MucBP" evidence="6">
    <location>
        <begin position="566"/>
        <end position="628"/>
    </location>
</feature>
<dbReference type="EMBL" id="AZDY01000037">
    <property type="protein sequence ID" value="KRK83203.1"/>
    <property type="molecule type" value="Genomic_DNA"/>
</dbReference>
<evidence type="ECO:0000256" key="2">
    <source>
        <dbReference type="SAM" id="MobiDB-lite"/>
    </source>
</evidence>
<feature type="domain" description="MucBP" evidence="6">
    <location>
        <begin position="336"/>
        <end position="389"/>
    </location>
</feature>
<organism evidence="7 8">
    <name type="scientific">Companilactobacillus bobalius DSM 19674</name>
    <dbReference type="NCBI Taxonomy" id="1423788"/>
    <lineage>
        <taxon>Bacteria</taxon>
        <taxon>Bacillati</taxon>
        <taxon>Bacillota</taxon>
        <taxon>Bacilli</taxon>
        <taxon>Lactobacillales</taxon>
        <taxon>Lactobacillaceae</taxon>
        <taxon>Companilactobacillus</taxon>
        <taxon>Companilactobacillus bobalius</taxon>
    </lineage>
</organism>
<dbReference type="Gene3D" id="3.10.20.320">
    <property type="entry name" value="Putative peptidoglycan bound protein (lpxtg motif)"/>
    <property type="match status" value="2"/>
</dbReference>
<feature type="domain" description="MucBP" evidence="6">
    <location>
        <begin position="489"/>
        <end position="550"/>
    </location>
</feature>
<evidence type="ECO:0000313" key="7">
    <source>
        <dbReference type="EMBL" id="KRK83203.1"/>
    </source>
</evidence>
<dbReference type="Proteomes" id="UP000051515">
    <property type="component" value="Unassembled WGS sequence"/>
</dbReference>
<gene>
    <name evidence="7" type="ORF">FC78_GL002012</name>
</gene>
<dbReference type="Pfam" id="PF00188">
    <property type="entry name" value="CAP"/>
    <property type="match status" value="1"/>
</dbReference>
<dbReference type="InterPro" id="IPR035940">
    <property type="entry name" value="CAP_sf"/>
</dbReference>
<dbReference type="Pfam" id="PF03217">
    <property type="entry name" value="SlpA"/>
    <property type="match status" value="1"/>
</dbReference>
<feature type="compositionally biased region" description="Low complexity" evidence="2">
    <location>
        <begin position="317"/>
        <end position="330"/>
    </location>
</feature>